<sequence length="794" mass="83560">MIGVLAAATLGAGLLVSPSPANAGPLDGFGGQGGLDLGALTEMLDDPMISQFIESCRTGGLAGPIDPDADPIGEVALDPGAPAPVAIADCTRSDGTGIALVLPESIEVGRAAENMVMDLGPDINIVLTRFTMGERNLIEILGGVVLGSDLIKGLADAVMGAPVDPNGFNEYKTYAGIQNDAALPVVMERYCDGVTILGRCLGTMRDRDKNLEKRTKALKMAEYLTGHKYDYSKPVMLPDAPGPRGSATIIGSGINIALAMRGGTAIAETGNDLALALAGADHGNTSSAFANLGIGVAVDMDTDDVRITWFGEELDMTKLLASGLLDADMVKDAMGEDASMLDMLDLVQGINGQIPGLHEVACMGLQVNAYAQGLGECANYLGTFDYYKDLRPIADGEHRQTQYGLTDVTSLFMGNDALLKQLGPVLGGDTSGLMDSPFMTDLLIALVSAEDRLKLTKDFVRYTKDIRTDLVKVQATDPETGELLFDEETGQPIMVAKTEPRMVPVMVQKTEQKLDADGEPVFEDGEPVMEPVVDANDEPVMVQATDSDGNPLFEQAKDADGEPIFDPVYTSVTAHWLTSDYGLREPLTIDWLGHQIVFFPPVEVNGTTRPNLIGLPQITKITGDAKAGLLPKIGLIRWDNPFGLGTLDLSNPFDPIGTLRNFFDSMTIVDDLKGVGELVGPMLGGGSDEHALVDGDDDASAPEDGDADTADAAPRTVATTAGQTTKAPAEEIEFAEQTEAPAVETTVEQAPGSKEATESADPIETVESEAPTSPTDDGADDTEVADAPEAVAVE</sequence>
<dbReference type="AlphaFoldDB" id="A0A840F3L4"/>
<gene>
    <name evidence="3" type="ORF">BKA16_001422</name>
</gene>
<dbReference type="Proteomes" id="UP000551501">
    <property type="component" value="Unassembled WGS sequence"/>
</dbReference>
<keyword evidence="4" id="KW-1185">Reference proteome</keyword>
<feature type="region of interest" description="Disordered" evidence="1">
    <location>
        <begin position="686"/>
        <end position="794"/>
    </location>
</feature>
<keyword evidence="2" id="KW-0732">Signal</keyword>
<name>A0A840F3L4_9ACTN</name>
<organism evidence="3 4">
    <name type="scientific">Gordonia humi</name>
    <dbReference type="NCBI Taxonomy" id="686429"/>
    <lineage>
        <taxon>Bacteria</taxon>
        <taxon>Bacillati</taxon>
        <taxon>Actinomycetota</taxon>
        <taxon>Actinomycetes</taxon>
        <taxon>Mycobacteriales</taxon>
        <taxon>Gordoniaceae</taxon>
        <taxon>Gordonia</taxon>
    </lineage>
</organism>
<feature type="chain" id="PRO_5032327083" evidence="2">
    <location>
        <begin position="24"/>
        <end position="794"/>
    </location>
</feature>
<accession>A0A840F3L4</accession>
<protein>
    <submittedName>
        <fullName evidence="3">Uncharacterized protein</fullName>
    </submittedName>
</protein>
<comment type="caution">
    <text evidence="3">The sequence shown here is derived from an EMBL/GenBank/DDBJ whole genome shotgun (WGS) entry which is preliminary data.</text>
</comment>
<feature type="compositionally biased region" description="Acidic residues" evidence="1">
    <location>
        <begin position="694"/>
        <end position="709"/>
    </location>
</feature>
<feature type="compositionally biased region" description="Acidic residues" evidence="1">
    <location>
        <begin position="777"/>
        <end position="786"/>
    </location>
</feature>
<feature type="signal peptide" evidence="2">
    <location>
        <begin position="1"/>
        <end position="23"/>
    </location>
</feature>
<reference evidence="3 4" key="1">
    <citation type="submission" date="2020-08" db="EMBL/GenBank/DDBJ databases">
        <title>Sequencing the genomes of 1000 actinobacteria strains.</title>
        <authorList>
            <person name="Klenk H.-P."/>
        </authorList>
    </citation>
    <scope>NUCLEOTIDE SEQUENCE [LARGE SCALE GENOMIC DNA]</scope>
    <source>
        <strain evidence="3 4">DSM 45298</strain>
    </source>
</reference>
<dbReference type="EMBL" id="JACIFP010000001">
    <property type="protein sequence ID" value="MBB4134870.1"/>
    <property type="molecule type" value="Genomic_DNA"/>
</dbReference>
<evidence type="ECO:0000313" key="4">
    <source>
        <dbReference type="Proteomes" id="UP000551501"/>
    </source>
</evidence>
<evidence type="ECO:0000313" key="3">
    <source>
        <dbReference type="EMBL" id="MBB4134870.1"/>
    </source>
</evidence>
<feature type="compositionally biased region" description="Polar residues" evidence="1">
    <location>
        <begin position="717"/>
        <end position="726"/>
    </location>
</feature>
<proteinExistence type="predicted"/>
<evidence type="ECO:0000256" key="2">
    <source>
        <dbReference type="SAM" id="SignalP"/>
    </source>
</evidence>
<dbReference type="RefSeq" id="WP_183369984.1">
    <property type="nucleotide sequence ID" value="NZ_BAABHL010000037.1"/>
</dbReference>
<evidence type="ECO:0000256" key="1">
    <source>
        <dbReference type="SAM" id="MobiDB-lite"/>
    </source>
</evidence>